<dbReference type="NCBIfam" id="NF038012">
    <property type="entry name" value="DMT_1"/>
    <property type="match status" value="1"/>
</dbReference>
<feature type="transmembrane region" description="Helical" evidence="2">
    <location>
        <begin position="111"/>
        <end position="129"/>
    </location>
</feature>
<gene>
    <name evidence="3" type="ORF">GCM10010121_010510</name>
</gene>
<keyword evidence="2" id="KW-0472">Membrane</keyword>
<evidence type="ECO:0008006" key="5">
    <source>
        <dbReference type="Google" id="ProtNLM"/>
    </source>
</evidence>
<proteinExistence type="predicted"/>
<dbReference type="EMBL" id="BMQA01000002">
    <property type="protein sequence ID" value="GGJ02059.1"/>
    <property type="molecule type" value="Genomic_DNA"/>
</dbReference>
<feature type="transmembrane region" description="Helical" evidence="2">
    <location>
        <begin position="171"/>
        <end position="191"/>
    </location>
</feature>
<evidence type="ECO:0000256" key="1">
    <source>
        <dbReference type="SAM" id="MobiDB-lite"/>
    </source>
</evidence>
<name>A0A917K7M4_9ACTN</name>
<dbReference type="PANTHER" id="PTHR40761:SF1">
    <property type="entry name" value="CONSERVED INTEGRAL MEMBRANE ALANINE VALINE AND LEUCINE RICH PROTEIN-RELATED"/>
    <property type="match status" value="1"/>
</dbReference>
<protein>
    <recommendedName>
        <fullName evidence="5">Integral membrane protein</fullName>
    </recommendedName>
</protein>
<feature type="transmembrane region" description="Helical" evidence="2">
    <location>
        <begin position="85"/>
        <end position="105"/>
    </location>
</feature>
<dbReference type="AlphaFoldDB" id="A0A917K7M4"/>
<feature type="transmembrane region" description="Helical" evidence="2">
    <location>
        <begin position="141"/>
        <end position="159"/>
    </location>
</feature>
<reference evidence="3" key="1">
    <citation type="journal article" date="2014" name="Int. J. Syst. Evol. Microbiol.">
        <title>Complete genome sequence of Corynebacterium casei LMG S-19264T (=DSM 44701T), isolated from a smear-ripened cheese.</title>
        <authorList>
            <consortium name="US DOE Joint Genome Institute (JGI-PGF)"/>
            <person name="Walter F."/>
            <person name="Albersmeier A."/>
            <person name="Kalinowski J."/>
            <person name="Ruckert C."/>
        </authorList>
    </citation>
    <scope>NUCLEOTIDE SEQUENCE</scope>
    <source>
        <strain evidence="3">JCM 3086</strain>
    </source>
</reference>
<dbReference type="Proteomes" id="UP000657574">
    <property type="component" value="Unassembled WGS sequence"/>
</dbReference>
<keyword evidence="4" id="KW-1185">Reference proteome</keyword>
<dbReference type="SUPFAM" id="SSF103481">
    <property type="entry name" value="Multidrug resistance efflux transporter EmrE"/>
    <property type="match status" value="1"/>
</dbReference>
<evidence type="ECO:0000313" key="3">
    <source>
        <dbReference type="EMBL" id="GGJ02059.1"/>
    </source>
</evidence>
<dbReference type="PANTHER" id="PTHR40761">
    <property type="entry name" value="CONSERVED INTEGRAL MEMBRANE ALANINE VALINE AND LEUCINE RICH PROTEIN-RELATED"/>
    <property type="match status" value="1"/>
</dbReference>
<accession>A0A917K7M4</accession>
<feature type="transmembrane region" description="Helical" evidence="2">
    <location>
        <begin position="198"/>
        <end position="217"/>
    </location>
</feature>
<organism evidence="3 4">
    <name type="scientific">Streptomyces brasiliensis</name>
    <dbReference type="NCBI Taxonomy" id="1954"/>
    <lineage>
        <taxon>Bacteria</taxon>
        <taxon>Bacillati</taxon>
        <taxon>Actinomycetota</taxon>
        <taxon>Actinomycetes</taxon>
        <taxon>Kitasatosporales</taxon>
        <taxon>Streptomycetaceae</taxon>
        <taxon>Streptomyces</taxon>
    </lineage>
</organism>
<feature type="transmembrane region" description="Helical" evidence="2">
    <location>
        <begin position="39"/>
        <end position="60"/>
    </location>
</feature>
<keyword evidence="2" id="KW-1133">Transmembrane helix</keyword>
<feature type="transmembrane region" description="Helical" evidence="2">
    <location>
        <begin position="296"/>
        <end position="315"/>
    </location>
</feature>
<sequence>MTESTARFRALPGHIPGPGTLQSAKRTPWPGRMIEVRSVSVLVLILAVSAACCLGFGFVLQQNAAQKAPLSDFLRPRLLLDLMKVPRWLGGIGLMVAGMVLGAIALGHGEISLVEPLLATNLLFALALSRHQTKQPLGRQGWSGLALLAGGVCAFILAGQPHSGHAISNPLRHWLIIGVTVGLALLLTTFAKRSRLSSGPVLLAIAAGLLYGVQDALTRVSGQRFSEGGLTEVLTGWQPYGVLVIGVTGLILVQSAFETAPLRMSLPALTAAQPLAGILCGVGFLGDRLRTDTGALAWEAAGLAAVVVGIVLLGLHPAMPCGTGEREPARDLQPH</sequence>
<keyword evidence="2" id="KW-0812">Transmembrane</keyword>
<feature type="transmembrane region" description="Helical" evidence="2">
    <location>
        <begin position="237"/>
        <end position="257"/>
    </location>
</feature>
<evidence type="ECO:0000313" key="4">
    <source>
        <dbReference type="Proteomes" id="UP000657574"/>
    </source>
</evidence>
<reference evidence="3" key="2">
    <citation type="submission" date="2020-09" db="EMBL/GenBank/DDBJ databases">
        <authorList>
            <person name="Sun Q."/>
            <person name="Ohkuma M."/>
        </authorList>
    </citation>
    <scope>NUCLEOTIDE SEQUENCE</scope>
    <source>
        <strain evidence="3">JCM 3086</strain>
    </source>
</reference>
<dbReference type="InterPro" id="IPR037185">
    <property type="entry name" value="EmrE-like"/>
</dbReference>
<feature type="region of interest" description="Disordered" evidence="1">
    <location>
        <begin position="1"/>
        <end position="24"/>
    </location>
</feature>
<comment type="caution">
    <text evidence="3">The sequence shown here is derived from an EMBL/GenBank/DDBJ whole genome shotgun (WGS) entry which is preliminary data.</text>
</comment>
<feature type="transmembrane region" description="Helical" evidence="2">
    <location>
        <begin position="264"/>
        <end position="284"/>
    </location>
</feature>
<evidence type="ECO:0000256" key="2">
    <source>
        <dbReference type="SAM" id="Phobius"/>
    </source>
</evidence>